<accession>A0ACC6C8P1</accession>
<reference evidence="1" key="1">
    <citation type="submission" date="2022-08" db="EMBL/GenBank/DDBJ databases">
        <title>Genome sequencing of Pelomonas sp. UHG3.</title>
        <authorList>
            <person name="So Y."/>
        </authorList>
    </citation>
    <scope>NUCLEOTIDE SEQUENCE</scope>
    <source>
        <strain evidence="1">UHG3</strain>
    </source>
</reference>
<proteinExistence type="predicted"/>
<evidence type="ECO:0000313" key="1">
    <source>
        <dbReference type="EMBL" id="MCY4744786.1"/>
    </source>
</evidence>
<keyword evidence="2" id="KW-1185">Reference proteome</keyword>
<comment type="caution">
    <text evidence="1">The sequence shown here is derived from an EMBL/GenBank/DDBJ whole genome shotgun (WGS) entry which is preliminary data.</text>
</comment>
<sequence>MDVLMEVAASPDGVRPEPAPLLQRDDLQWQQRRSGSELMRVRGAYRNPYARDRARVMHSQSYRQLQGKALLGGVDDGEVFRTRATLAQEAAQLARGLLRSLQHLHSASAPWTRLLPEPNLIEAIAFGRQMGCPAFGEAGEVALNHWLQADGGFSATAQTLRLLARQEPYADQFGLDPSRRVLLGCLSHPAPRRLVFSASGAAGRPDRRRPPGCYYDADQDVVDWALLPASSSDSHAFMLPSALPRDGQHGVAGWGGFDASLIGVAEAIAVGVHVLEDGIRLGLVTAERWLRLKPDPGWAAAVELGAPSQLAQALFGSSESARRRAVGTLINAFIVSVEVDERDDLEEALLRYRVCLLTEAEAFLAQLSHLVHEVVLGAPGVMAYQRRGGRCLQAVAEAFWDDPSRLLPEAQRRVHDMAGSTGEQRRLLADWLASACDARVLRWHAQLVG</sequence>
<protein>
    <submittedName>
        <fullName evidence="1">DNTP triphosphohydrolase</fullName>
    </submittedName>
</protein>
<gene>
    <name evidence="1" type="primary">dgt</name>
    <name evidence="1" type="ORF">NYO99_07375</name>
</gene>
<name>A0ACC6C8P1_9BURK</name>
<evidence type="ECO:0000313" key="2">
    <source>
        <dbReference type="Proteomes" id="UP001076464"/>
    </source>
</evidence>
<dbReference type="Proteomes" id="UP001076464">
    <property type="component" value="Unassembled WGS sequence"/>
</dbReference>
<dbReference type="EMBL" id="JAPPUY010000002">
    <property type="protein sequence ID" value="MCY4744786.1"/>
    <property type="molecule type" value="Genomic_DNA"/>
</dbReference>
<organism evidence="1 2">
    <name type="scientific">Roseateles hydrophilus</name>
    <dbReference type="NCBI Taxonomy" id="2975054"/>
    <lineage>
        <taxon>Bacteria</taxon>
        <taxon>Pseudomonadati</taxon>
        <taxon>Pseudomonadota</taxon>
        <taxon>Betaproteobacteria</taxon>
        <taxon>Burkholderiales</taxon>
        <taxon>Sphaerotilaceae</taxon>
        <taxon>Roseateles</taxon>
    </lineage>
</organism>